<dbReference type="InterPro" id="IPR011008">
    <property type="entry name" value="Dimeric_a/b-barrel"/>
</dbReference>
<keyword evidence="2" id="KW-1185">Reference proteome</keyword>
<dbReference type="EMBL" id="VCYH01000008">
    <property type="protein sequence ID" value="MDN7025625.1"/>
    <property type="molecule type" value="Genomic_DNA"/>
</dbReference>
<dbReference type="SUPFAM" id="SSF54909">
    <property type="entry name" value="Dimeric alpha+beta barrel"/>
    <property type="match status" value="1"/>
</dbReference>
<dbReference type="Gene3D" id="3.30.70.100">
    <property type="match status" value="1"/>
</dbReference>
<evidence type="ECO:0008006" key="3">
    <source>
        <dbReference type="Google" id="ProtNLM"/>
    </source>
</evidence>
<proteinExistence type="predicted"/>
<comment type="caution">
    <text evidence="1">The sequence shown here is derived from an EMBL/GenBank/DDBJ whole genome shotgun (WGS) entry which is preliminary data.</text>
</comment>
<dbReference type="Proteomes" id="UP001168338">
    <property type="component" value="Unassembled WGS sequence"/>
</dbReference>
<reference evidence="1" key="1">
    <citation type="submission" date="2019-05" db="EMBL/GenBank/DDBJ databases">
        <title>Methanoculleus sp. FWC-SCC1, a methanogenic archaeon isolated from deep marine cold seep.</title>
        <authorList>
            <person name="Chen Y.-W."/>
            <person name="Chen S.-C."/>
            <person name="Teng N.-H."/>
            <person name="Lai M.-C."/>
        </authorList>
    </citation>
    <scope>NUCLEOTIDE SEQUENCE</scope>
    <source>
        <strain evidence="1">FWC-SCC1</strain>
    </source>
</reference>
<organism evidence="1 2">
    <name type="scientific">Methanoculleus frigidifontis</name>
    <dbReference type="NCBI Taxonomy" id="2584085"/>
    <lineage>
        <taxon>Archaea</taxon>
        <taxon>Methanobacteriati</taxon>
        <taxon>Methanobacteriota</taxon>
        <taxon>Stenosarchaea group</taxon>
        <taxon>Methanomicrobia</taxon>
        <taxon>Methanomicrobiales</taxon>
        <taxon>Methanomicrobiaceae</taxon>
        <taxon>Methanoculleus</taxon>
    </lineage>
</organism>
<gene>
    <name evidence="1" type="ORF">FGU65_12105</name>
</gene>
<evidence type="ECO:0000313" key="2">
    <source>
        <dbReference type="Proteomes" id="UP001168338"/>
    </source>
</evidence>
<name>A0ABT8MCN0_9EURY</name>
<accession>A0ABT8MCN0</accession>
<dbReference type="RefSeq" id="WP_301664787.1">
    <property type="nucleotide sequence ID" value="NZ_VCYH01000008.1"/>
</dbReference>
<protein>
    <recommendedName>
        <fullName evidence="3">ABM domain-containing protein</fullName>
    </recommendedName>
</protein>
<sequence>MTYLRVAVGWWRIDLNTAEGDAILAQVRDEGLCVLREQPGFIRYQLVLVDAHTTVAVVEWESEDLAREGVKNYHAWLKESGIAEKLMLDVTGGEVVAAS</sequence>
<evidence type="ECO:0000313" key="1">
    <source>
        <dbReference type="EMBL" id="MDN7025625.1"/>
    </source>
</evidence>